<keyword evidence="3" id="KW-1185">Reference proteome</keyword>
<evidence type="ECO:0000259" key="1">
    <source>
        <dbReference type="Pfam" id="PF14096"/>
    </source>
</evidence>
<protein>
    <submittedName>
        <fullName evidence="2">DUF4274 domain-containing protein</fullName>
    </submittedName>
</protein>
<evidence type="ECO:0000313" key="3">
    <source>
        <dbReference type="Proteomes" id="UP001304071"/>
    </source>
</evidence>
<dbReference type="EMBL" id="CP138204">
    <property type="protein sequence ID" value="WPC75919.1"/>
    <property type="molecule type" value="Genomic_DNA"/>
</dbReference>
<organism evidence="2 3">
    <name type="scientific">Vibrio porteresiae DSM 19223</name>
    <dbReference type="NCBI Taxonomy" id="1123496"/>
    <lineage>
        <taxon>Bacteria</taxon>
        <taxon>Pseudomonadati</taxon>
        <taxon>Pseudomonadota</taxon>
        <taxon>Gammaproteobacteria</taxon>
        <taxon>Vibrionales</taxon>
        <taxon>Vibrionaceae</taxon>
        <taxon>Vibrio</taxon>
    </lineage>
</organism>
<reference evidence="2 3" key="1">
    <citation type="submission" date="2023-11" db="EMBL/GenBank/DDBJ databases">
        <title>Plant-associative lifestyle of Vibrio porteresiae and its evolutionary dynamics.</title>
        <authorList>
            <person name="Rameshkumar N."/>
            <person name="Kirti K."/>
        </authorList>
    </citation>
    <scope>NUCLEOTIDE SEQUENCE [LARGE SCALE GENOMIC DNA]</scope>
    <source>
        <strain evidence="2 3">MSSRF30</strain>
    </source>
</reference>
<dbReference type="Proteomes" id="UP001304071">
    <property type="component" value="Chromosome 2"/>
</dbReference>
<sequence>MISDIEKMRIDQIQYEDDLDKAIGIAKLSENPCFLQQYSISYNWDSGLSLPTAIANNKYCDLGTALTLFWLAEGMSYFLGELDRNEYNHDWANLCDLLIDRLVNGFYKLGPVSFKPNINKVTIYKYNKANVPPVLYQEVCGAGVSYCRE</sequence>
<proteinExistence type="predicted"/>
<accession>A0ABZ0QHK0</accession>
<dbReference type="RefSeq" id="WP_261897887.1">
    <property type="nucleotide sequence ID" value="NZ_AP024896.1"/>
</dbReference>
<name>A0ABZ0QHK0_9VIBR</name>
<dbReference type="InterPro" id="IPR025369">
    <property type="entry name" value="DUF4274"/>
</dbReference>
<gene>
    <name evidence="2" type="ORF">R8Z52_23685</name>
</gene>
<feature type="domain" description="DUF4274" evidence="1">
    <location>
        <begin position="34"/>
        <end position="102"/>
    </location>
</feature>
<dbReference type="Pfam" id="PF14096">
    <property type="entry name" value="DUF4274"/>
    <property type="match status" value="1"/>
</dbReference>
<evidence type="ECO:0000313" key="2">
    <source>
        <dbReference type="EMBL" id="WPC75919.1"/>
    </source>
</evidence>